<dbReference type="Gene3D" id="3.40.50.2000">
    <property type="entry name" value="Glycogen Phosphorylase B"/>
    <property type="match status" value="1"/>
</dbReference>
<sequence>TINNQFLQQRWLDENTNIVMSLKEKIQDAVISRFPIISGKIAQNRELKVLERQINHFKPDILYSHNLGYIDPDFLQRMKPKVKLIVGQIACPLPFWRNFDPYDLIITSFPHYLPKLKRQGIKTEYLPLCFEASVLDKLPRQKRVYDVTFIGGISRAHKKGYRLLNQLAEKVKFDIWGYGKDDLDPKSKLYQYHHGEAWGKDMYRLMLQSKITLNRHIDVAENNANNMRLYEATGCGAMLLTDQKDNLGELFVPGKEVVTYKNLNEIVSKIKYYLTHESERSEIAKNGQKRTLKDHTYEVRMAQLINIIKKYL</sequence>
<reference evidence="2 3" key="1">
    <citation type="journal article" date="2015" name="Nature">
        <title>rRNA introns, odd ribosomes, and small enigmatic genomes across a large radiation of phyla.</title>
        <authorList>
            <person name="Brown C.T."/>
            <person name="Hug L.A."/>
            <person name="Thomas B.C."/>
            <person name="Sharon I."/>
            <person name="Castelle C.J."/>
            <person name="Singh A."/>
            <person name="Wilkins M.J."/>
            <person name="Williams K.H."/>
            <person name="Banfield J.F."/>
        </authorList>
    </citation>
    <scope>NUCLEOTIDE SEQUENCE [LARGE SCALE GENOMIC DNA]</scope>
</reference>
<dbReference type="AlphaFoldDB" id="A0A0G1SYP0"/>
<feature type="domain" description="Spore protein YkvP/CgeB glycosyl transferase-like" evidence="1">
    <location>
        <begin position="162"/>
        <end position="305"/>
    </location>
</feature>
<evidence type="ECO:0000313" key="2">
    <source>
        <dbReference type="EMBL" id="KKU74666.1"/>
    </source>
</evidence>
<evidence type="ECO:0000313" key="3">
    <source>
        <dbReference type="Proteomes" id="UP000034879"/>
    </source>
</evidence>
<organism evidence="2 3">
    <name type="scientific">Candidatus Nomurabacteria bacterium GW2011_GWB1_47_6</name>
    <dbReference type="NCBI Taxonomy" id="1618749"/>
    <lineage>
        <taxon>Bacteria</taxon>
        <taxon>Candidatus Nomuraibacteriota</taxon>
    </lineage>
</organism>
<gene>
    <name evidence="2" type="ORF">UY01_C0029G0012</name>
</gene>
<name>A0A0G1SYP0_9BACT</name>
<dbReference type="InterPro" id="IPR055259">
    <property type="entry name" value="YkvP/CgeB_Glyco_trans-like"/>
</dbReference>
<dbReference type="PATRIC" id="fig|1618749.3.peg.522"/>
<dbReference type="Pfam" id="PF13524">
    <property type="entry name" value="Glyco_trans_1_2"/>
    <property type="match status" value="1"/>
</dbReference>
<protein>
    <recommendedName>
        <fullName evidence="1">Spore protein YkvP/CgeB glycosyl transferase-like domain-containing protein</fullName>
    </recommendedName>
</protein>
<evidence type="ECO:0000259" key="1">
    <source>
        <dbReference type="Pfam" id="PF13524"/>
    </source>
</evidence>
<dbReference type="EMBL" id="LCOJ01000029">
    <property type="protein sequence ID" value="KKU74666.1"/>
    <property type="molecule type" value="Genomic_DNA"/>
</dbReference>
<dbReference type="SUPFAM" id="SSF53756">
    <property type="entry name" value="UDP-Glycosyltransferase/glycogen phosphorylase"/>
    <property type="match status" value="1"/>
</dbReference>
<comment type="caution">
    <text evidence="2">The sequence shown here is derived from an EMBL/GenBank/DDBJ whole genome shotgun (WGS) entry which is preliminary data.</text>
</comment>
<feature type="non-terminal residue" evidence="2">
    <location>
        <position position="1"/>
    </location>
</feature>
<proteinExistence type="predicted"/>
<dbReference type="Proteomes" id="UP000034879">
    <property type="component" value="Unassembled WGS sequence"/>
</dbReference>
<accession>A0A0G1SYP0</accession>